<sequence>MIDATRSASGCNRGTTPNQAAVSFGRDPLPAPPDVVSRQGVMTEEYKIHLILAIFIDRIGRPGHGRID</sequence>
<accession>A0A432MDA6</accession>
<keyword evidence="3" id="KW-1185">Reference proteome</keyword>
<reference evidence="2 3" key="1">
    <citation type="submission" date="2018-12" db="EMBL/GenBank/DDBJ databases">
        <authorList>
            <person name="Toschakov S.V."/>
        </authorList>
    </citation>
    <scope>NUCLEOTIDE SEQUENCE [LARGE SCALE GENOMIC DNA]</scope>
    <source>
        <strain evidence="2 3">GM2012</strain>
    </source>
</reference>
<evidence type="ECO:0000313" key="2">
    <source>
        <dbReference type="EMBL" id="RUL82324.1"/>
    </source>
</evidence>
<feature type="region of interest" description="Disordered" evidence="1">
    <location>
        <begin position="1"/>
        <end position="36"/>
    </location>
</feature>
<name>A0A432MDA6_9BACT</name>
<evidence type="ECO:0000313" key="3">
    <source>
        <dbReference type="Proteomes" id="UP000280296"/>
    </source>
</evidence>
<gene>
    <name evidence="2" type="ORF">TsocGM_23710</name>
</gene>
<reference evidence="2 3" key="2">
    <citation type="submission" date="2019-01" db="EMBL/GenBank/DDBJ databases">
        <title>Tautonia sociabilis, a novel thermotolerant planctomycete of Isosphaeraceae family, isolated from a 4000 m deep subterranean habitat.</title>
        <authorList>
            <person name="Kovaleva O.L."/>
            <person name="Elcheninov A.G."/>
            <person name="Van Heerden E."/>
            <person name="Toshchakov S.V."/>
            <person name="Novikov A."/>
            <person name="Bonch-Osmolovskaya E.A."/>
            <person name="Kublanov I.V."/>
        </authorList>
    </citation>
    <scope>NUCLEOTIDE SEQUENCE [LARGE SCALE GENOMIC DNA]</scope>
    <source>
        <strain evidence="2 3">GM2012</strain>
    </source>
</reference>
<protein>
    <submittedName>
        <fullName evidence="2">Uncharacterized protein</fullName>
    </submittedName>
</protein>
<evidence type="ECO:0000256" key="1">
    <source>
        <dbReference type="SAM" id="MobiDB-lite"/>
    </source>
</evidence>
<dbReference type="AlphaFoldDB" id="A0A432MDA6"/>
<dbReference type="EMBL" id="RYZH01000073">
    <property type="protein sequence ID" value="RUL82324.1"/>
    <property type="molecule type" value="Genomic_DNA"/>
</dbReference>
<organism evidence="2 3">
    <name type="scientific">Tautonia sociabilis</name>
    <dbReference type="NCBI Taxonomy" id="2080755"/>
    <lineage>
        <taxon>Bacteria</taxon>
        <taxon>Pseudomonadati</taxon>
        <taxon>Planctomycetota</taxon>
        <taxon>Planctomycetia</taxon>
        <taxon>Isosphaerales</taxon>
        <taxon>Isosphaeraceae</taxon>
        <taxon>Tautonia</taxon>
    </lineage>
</organism>
<feature type="compositionally biased region" description="Polar residues" evidence="1">
    <location>
        <begin position="1"/>
        <end position="21"/>
    </location>
</feature>
<dbReference type="Proteomes" id="UP000280296">
    <property type="component" value="Unassembled WGS sequence"/>
</dbReference>
<proteinExistence type="predicted"/>
<comment type="caution">
    <text evidence="2">The sequence shown here is derived from an EMBL/GenBank/DDBJ whole genome shotgun (WGS) entry which is preliminary data.</text>
</comment>